<name>A0ABN9VIS6_9DINO</name>
<proteinExistence type="predicted"/>
<reference evidence="1" key="1">
    <citation type="submission" date="2023-10" db="EMBL/GenBank/DDBJ databases">
        <authorList>
            <person name="Chen Y."/>
            <person name="Shah S."/>
            <person name="Dougan E. K."/>
            <person name="Thang M."/>
            <person name="Chan C."/>
        </authorList>
    </citation>
    <scope>NUCLEOTIDE SEQUENCE [LARGE SCALE GENOMIC DNA]</scope>
</reference>
<dbReference type="SUPFAM" id="SSF58038">
    <property type="entry name" value="SNARE fusion complex"/>
    <property type="match status" value="1"/>
</dbReference>
<protein>
    <recommendedName>
        <fullName evidence="3">Tubulin-specific chaperone A</fullName>
    </recommendedName>
</protein>
<evidence type="ECO:0000313" key="2">
    <source>
        <dbReference type="Proteomes" id="UP001189429"/>
    </source>
</evidence>
<organism evidence="1 2">
    <name type="scientific">Prorocentrum cordatum</name>
    <dbReference type="NCBI Taxonomy" id="2364126"/>
    <lineage>
        <taxon>Eukaryota</taxon>
        <taxon>Sar</taxon>
        <taxon>Alveolata</taxon>
        <taxon>Dinophyceae</taxon>
        <taxon>Prorocentrales</taxon>
        <taxon>Prorocentraceae</taxon>
        <taxon>Prorocentrum</taxon>
    </lineage>
</organism>
<dbReference type="Proteomes" id="UP001189429">
    <property type="component" value="Unassembled WGS sequence"/>
</dbReference>
<sequence length="102" mass="11276">MADYCHIILVAKNRPVVAPQVEADQAHRTIHKLDHELQAWADHFGDAAHAVEEQNAVVSSIPEEITKQEDTYKEAITQLHGKVAPLTLSLADVLSREGLDES</sequence>
<comment type="caution">
    <text evidence="1">The sequence shown here is derived from an EMBL/GenBank/DDBJ whole genome shotgun (WGS) entry which is preliminary data.</text>
</comment>
<evidence type="ECO:0008006" key="3">
    <source>
        <dbReference type="Google" id="ProtNLM"/>
    </source>
</evidence>
<evidence type="ECO:0000313" key="1">
    <source>
        <dbReference type="EMBL" id="CAK0871615.1"/>
    </source>
</evidence>
<accession>A0ABN9VIS6</accession>
<gene>
    <name evidence="1" type="ORF">PCOR1329_LOCUS57391</name>
</gene>
<keyword evidence="2" id="KW-1185">Reference proteome</keyword>
<dbReference type="EMBL" id="CAUYUJ010017090">
    <property type="protein sequence ID" value="CAK0871615.1"/>
    <property type="molecule type" value="Genomic_DNA"/>
</dbReference>